<comment type="caution">
    <text evidence="1">The sequence shown here is derived from an EMBL/GenBank/DDBJ whole genome shotgun (WGS) entry which is preliminary data.</text>
</comment>
<organism evidence="1 2">
    <name type="scientific">Rhodonellum psychrophilum GCM71 = DSM 17998</name>
    <dbReference type="NCBI Taxonomy" id="1123057"/>
    <lineage>
        <taxon>Bacteria</taxon>
        <taxon>Pseudomonadati</taxon>
        <taxon>Bacteroidota</taxon>
        <taxon>Cytophagia</taxon>
        <taxon>Cytophagales</taxon>
        <taxon>Cytophagaceae</taxon>
        <taxon>Rhodonellum</taxon>
    </lineage>
</organism>
<dbReference type="EMBL" id="AWXR01000001">
    <property type="protein sequence ID" value="ERM84990.1"/>
    <property type="molecule type" value="Genomic_DNA"/>
</dbReference>
<name>U5BWG9_9BACT</name>
<dbReference type="Proteomes" id="UP000016843">
    <property type="component" value="Unassembled WGS sequence"/>
</dbReference>
<reference evidence="1 2" key="1">
    <citation type="journal article" date="2013" name="Genome Announc.">
        <title>Draft Genome Sequence of the Psychrophilic and Alkaliphilic Rhodonellum psychrophilum Strain GCM71T.</title>
        <authorList>
            <person name="Hauptmann A.L."/>
            <person name="Glaring M.A."/>
            <person name="Hallin P.F."/>
            <person name="Prieme A."/>
            <person name="Stougaard P."/>
        </authorList>
    </citation>
    <scope>NUCLEOTIDE SEQUENCE [LARGE SCALE GENOMIC DNA]</scope>
    <source>
        <strain evidence="1 2">GCM71</strain>
    </source>
</reference>
<evidence type="ECO:0000313" key="1">
    <source>
        <dbReference type="EMBL" id="ERM84990.1"/>
    </source>
</evidence>
<accession>U5BWG9</accession>
<proteinExistence type="predicted"/>
<protein>
    <submittedName>
        <fullName evidence="1">Uncharacterized protein</fullName>
    </submittedName>
</protein>
<sequence>MDIYIFEWPKIERLIQGAKGESRCGKKVFGTWSVR</sequence>
<dbReference type="AlphaFoldDB" id="U5BWG9"/>
<gene>
    <name evidence="1" type="ORF">P872_23310</name>
</gene>
<keyword evidence="2" id="KW-1185">Reference proteome</keyword>
<evidence type="ECO:0000313" key="2">
    <source>
        <dbReference type="Proteomes" id="UP000016843"/>
    </source>
</evidence>